<evidence type="ECO:0000313" key="2">
    <source>
        <dbReference type="EMBL" id="GAF91985.1"/>
    </source>
</evidence>
<reference evidence="2" key="1">
    <citation type="journal article" date="2014" name="Front. Microbiol.">
        <title>High frequency of phylogenetically diverse reductive dehalogenase-homologous genes in deep subseafloor sedimentary metagenomes.</title>
        <authorList>
            <person name="Kawai M."/>
            <person name="Futagami T."/>
            <person name="Toyoda A."/>
            <person name="Takaki Y."/>
            <person name="Nishi S."/>
            <person name="Hori S."/>
            <person name="Arai W."/>
            <person name="Tsubouchi T."/>
            <person name="Morono Y."/>
            <person name="Uchiyama I."/>
            <person name="Ito T."/>
            <person name="Fujiyama A."/>
            <person name="Inagaki F."/>
            <person name="Takami H."/>
        </authorList>
    </citation>
    <scope>NUCLEOTIDE SEQUENCE</scope>
    <source>
        <strain evidence="2">Expedition CK06-06</strain>
    </source>
</reference>
<keyword evidence="1" id="KW-1133">Transmembrane helix</keyword>
<organism evidence="2">
    <name type="scientific">marine sediment metagenome</name>
    <dbReference type="NCBI Taxonomy" id="412755"/>
    <lineage>
        <taxon>unclassified sequences</taxon>
        <taxon>metagenomes</taxon>
        <taxon>ecological metagenomes</taxon>
    </lineage>
</organism>
<comment type="caution">
    <text evidence="2">The sequence shown here is derived from an EMBL/GenBank/DDBJ whole genome shotgun (WGS) entry which is preliminary data.</text>
</comment>
<dbReference type="AlphaFoldDB" id="X0UU85"/>
<keyword evidence="1" id="KW-0812">Transmembrane</keyword>
<feature type="transmembrane region" description="Helical" evidence="1">
    <location>
        <begin position="18"/>
        <end position="36"/>
    </location>
</feature>
<protein>
    <submittedName>
        <fullName evidence="2">Uncharacterized protein</fullName>
    </submittedName>
</protein>
<sequence>MFENVLISNETKDDVIEIVVWGFVLAVIVGVLTYVLRALKGR</sequence>
<gene>
    <name evidence="2" type="ORF">S01H1_29666</name>
</gene>
<proteinExistence type="predicted"/>
<name>X0UU85_9ZZZZ</name>
<keyword evidence="1" id="KW-0472">Membrane</keyword>
<dbReference type="EMBL" id="BARS01018217">
    <property type="protein sequence ID" value="GAF91985.1"/>
    <property type="molecule type" value="Genomic_DNA"/>
</dbReference>
<accession>X0UU85</accession>
<evidence type="ECO:0000256" key="1">
    <source>
        <dbReference type="SAM" id="Phobius"/>
    </source>
</evidence>